<dbReference type="EMBL" id="JAASQV010000001">
    <property type="protein sequence ID" value="NIJ64549.1"/>
    <property type="molecule type" value="Genomic_DNA"/>
</dbReference>
<keyword evidence="1" id="KW-0472">Membrane</keyword>
<keyword evidence="3" id="KW-1185">Reference proteome</keyword>
<evidence type="ECO:0000313" key="2">
    <source>
        <dbReference type="EMBL" id="NIJ64549.1"/>
    </source>
</evidence>
<organism evidence="2 3">
    <name type="scientific">Sphingomonas leidyi</name>
    <dbReference type="NCBI Taxonomy" id="68569"/>
    <lineage>
        <taxon>Bacteria</taxon>
        <taxon>Pseudomonadati</taxon>
        <taxon>Pseudomonadota</taxon>
        <taxon>Alphaproteobacteria</taxon>
        <taxon>Sphingomonadales</taxon>
        <taxon>Sphingomonadaceae</taxon>
        <taxon>Sphingomonas</taxon>
    </lineage>
</organism>
<proteinExistence type="predicted"/>
<reference evidence="2 3" key="1">
    <citation type="submission" date="2020-03" db="EMBL/GenBank/DDBJ databases">
        <title>Genomic Encyclopedia of Type Strains, Phase IV (KMG-IV): sequencing the most valuable type-strain genomes for metagenomic binning, comparative biology and taxonomic classification.</title>
        <authorList>
            <person name="Goeker M."/>
        </authorList>
    </citation>
    <scope>NUCLEOTIDE SEQUENCE [LARGE SCALE GENOMIC DNA]</scope>
    <source>
        <strain evidence="2 3">DSM 4733</strain>
    </source>
</reference>
<dbReference type="AlphaFoldDB" id="A0A7X5UYH9"/>
<dbReference type="Pfam" id="PF07330">
    <property type="entry name" value="DUF1467"/>
    <property type="match status" value="1"/>
</dbReference>
<feature type="transmembrane region" description="Helical" evidence="1">
    <location>
        <begin position="69"/>
        <end position="88"/>
    </location>
</feature>
<dbReference type="InterPro" id="IPR009935">
    <property type="entry name" value="DUF1467"/>
</dbReference>
<sequence>MRMALPFCPAAPYHHPMPWKSALAIYFLFWAFSVFLVLPFGVKTSEEAGVALVPGQAPSAPHEFRAKRIAFRTTIVATILFAIFYLNYRNGWVTTDMLDWWAHLQPGNGA</sequence>
<name>A0A7X5UYH9_9SPHN</name>
<feature type="transmembrane region" description="Helical" evidence="1">
    <location>
        <begin position="23"/>
        <end position="42"/>
    </location>
</feature>
<protein>
    <submittedName>
        <fullName evidence="2">Putative secreted protein</fullName>
    </submittedName>
</protein>
<dbReference type="Proteomes" id="UP000564677">
    <property type="component" value="Unassembled WGS sequence"/>
</dbReference>
<gene>
    <name evidence="2" type="ORF">FHR20_001480</name>
</gene>
<evidence type="ECO:0000256" key="1">
    <source>
        <dbReference type="SAM" id="Phobius"/>
    </source>
</evidence>
<keyword evidence="1" id="KW-0812">Transmembrane</keyword>
<evidence type="ECO:0000313" key="3">
    <source>
        <dbReference type="Proteomes" id="UP000564677"/>
    </source>
</evidence>
<keyword evidence="1" id="KW-1133">Transmembrane helix</keyword>
<comment type="caution">
    <text evidence="2">The sequence shown here is derived from an EMBL/GenBank/DDBJ whole genome shotgun (WGS) entry which is preliminary data.</text>
</comment>
<accession>A0A7X5UYH9</accession>